<feature type="transmembrane region" description="Helical" evidence="2">
    <location>
        <begin position="62"/>
        <end position="84"/>
    </location>
</feature>
<feature type="transmembrane region" description="Helical" evidence="2">
    <location>
        <begin position="128"/>
        <end position="146"/>
    </location>
</feature>
<sequence length="162" mass="16563">MSLPSPSVSIPPEPAPELEPVAPPAAPSALRGVVDLALRVVGGVLSVVAAAVTAVLELILSMLRVGGVLIGVSVLVTVLANVALGWFAPRVVGRRWALALPAVVWFALMVVAAGGTSEGDVLIAANNWVGLVMIFAGSVTFAVMGFRMIMNPRGPEPPGLQL</sequence>
<evidence type="ECO:0008006" key="5">
    <source>
        <dbReference type="Google" id="ProtNLM"/>
    </source>
</evidence>
<feature type="transmembrane region" description="Helical" evidence="2">
    <location>
        <begin position="96"/>
        <end position="116"/>
    </location>
</feature>
<feature type="transmembrane region" description="Helical" evidence="2">
    <location>
        <begin position="36"/>
        <end position="56"/>
    </location>
</feature>
<gene>
    <name evidence="3" type="ORF">Pen02_07630</name>
</gene>
<name>A0ABQ4DTQ0_9ACTN</name>
<comment type="caution">
    <text evidence="3">The sequence shown here is derived from an EMBL/GenBank/DDBJ whole genome shotgun (WGS) entry which is preliminary data.</text>
</comment>
<keyword evidence="2" id="KW-1133">Transmembrane helix</keyword>
<dbReference type="Proteomes" id="UP000646749">
    <property type="component" value="Unassembled WGS sequence"/>
</dbReference>
<evidence type="ECO:0000313" key="3">
    <source>
        <dbReference type="EMBL" id="GIG85827.1"/>
    </source>
</evidence>
<feature type="region of interest" description="Disordered" evidence="1">
    <location>
        <begin position="1"/>
        <end position="21"/>
    </location>
</feature>
<reference evidence="3 4" key="1">
    <citation type="submission" date="2021-01" db="EMBL/GenBank/DDBJ databases">
        <title>Whole genome shotgun sequence of Plantactinospora endophytica NBRC 110450.</title>
        <authorList>
            <person name="Komaki H."/>
            <person name="Tamura T."/>
        </authorList>
    </citation>
    <scope>NUCLEOTIDE SEQUENCE [LARGE SCALE GENOMIC DNA]</scope>
    <source>
        <strain evidence="3 4">NBRC 110450</strain>
    </source>
</reference>
<feature type="compositionally biased region" description="Pro residues" evidence="1">
    <location>
        <begin position="9"/>
        <end position="21"/>
    </location>
</feature>
<proteinExistence type="predicted"/>
<accession>A0ABQ4DTQ0</accession>
<keyword evidence="4" id="KW-1185">Reference proteome</keyword>
<evidence type="ECO:0000256" key="1">
    <source>
        <dbReference type="SAM" id="MobiDB-lite"/>
    </source>
</evidence>
<protein>
    <recommendedName>
        <fullName evidence="5">Phage holin family protein</fullName>
    </recommendedName>
</protein>
<evidence type="ECO:0000256" key="2">
    <source>
        <dbReference type="SAM" id="Phobius"/>
    </source>
</evidence>
<dbReference type="EMBL" id="BONW01000002">
    <property type="protein sequence ID" value="GIG85827.1"/>
    <property type="molecule type" value="Genomic_DNA"/>
</dbReference>
<keyword evidence="2" id="KW-0812">Transmembrane</keyword>
<evidence type="ECO:0000313" key="4">
    <source>
        <dbReference type="Proteomes" id="UP000646749"/>
    </source>
</evidence>
<keyword evidence="2" id="KW-0472">Membrane</keyword>
<organism evidence="3 4">
    <name type="scientific">Plantactinospora endophytica</name>
    <dbReference type="NCBI Taxonomy" id="673535"/>
    <lineage>
        <taxon>Bacteria</taxon>
        <taxon>Bacillati</taxon>
        <taxon>Actinomycetota</taxon>
        <taxon>Actinomycetes</taxon>
        <taxon>Micromonosporales</taxon>
        <taxon>Micromonosporaceae</taxon>
        <taxon>Plantactinospora</taxon>
    </lineage>
</organism>